<gene>
    <name evidence="2" type="ORF">M408DRAFT_7125</name>
</gene>
<dbReference type="HOGENOM" id="CLU_998072_0_0_1"/>
<evidence type="ECO:0000313" key="3">
    <source>
        <dbReference type="Proteomes" id="UP000054097"/>
    </source>
</evidence>
<accession>A0A0C3BGN6</accession>
<dbReference type="EMBL" id="KN824282">
    <property type="protein sequence ID" value="KIM31329.1"/>
    <property type="molecule type" value="Genomic_DNA"/>
</dbReference>
<feature type="region of interest" description="Disordered" evidence="1">
    <location>
        <begin position="1"/>
        <end position="32"/>
    </location>
</feature>
<dbReference type="AlphaFoldDB" id="A0A0C3BGN6"/>
<feature type="region of interest" description="Disordered" evidence="1">
    <location>
        <begin position="101"/>
        <end position="139"/>
    </location>
</feature>
<dbReference type="Proteomes" id="UP000054097">
    <property type="component" value="Unassembled WGS sequence"/>
</dbReference>
<dbReference type="OrthoDB" id="3189529at2759"/>
<feature type="region of interest" description="Disordered" evidence="1">
    <location>
        <begin position="205"/>
        <end position="263"/>
    </location>
</feature>
<evidence type="ECO:0000256" key="1">
    <source>
        <dbReference type="SAM" id="MobiDB-lite"/>
    </source>
</evidence>
<evidence type="ECO:0000313" key="2">
    <source>
        <dbReference type="EMBL" id="KIM31329.1"/>
    </source>
</evidence>
<name>A0A0C3BGN6_SERVB</name>
<protein>
    <submittedName>
        <fullName evidence="2">Uncharacterized protein</fullName>
    </submittedName>
</protein>
<sequence>MFSLAPRTPHARLRNENSTHFPSGKAFPKTPLPSAKQILGMLKQALTKENIDRLHSLDSTSGKPIAGPTIQLRKALGDKTPGTHLQNRGLKFAVQTPGAEESLPFLSDSDSDSEASTEPVHTLTKPSILPTSKKAPIPTRTRLPITRRTLPPPPAATVRTTKVAAAAAIKPTPTVTGNGPSKRTVISVPAIAARRKSGTTSALRIPLRNPATGPAAPATRSTRSTRPVPTAADKGKARAPLLPPAKQQPSPHDDYALRHLPPALRGTDELAFDDFRFDV</sequence>
<proteinExistence type="predicted"/>
<feature type="compositionally biased region" description="Low complexity" evidence="1">
    <location>
        <begin position="214"/>
        <end position="231"/>
    </location>
</feature>
<keyword evidence="3" id="KW-1185">Reference proteome</keyword>
<organism evidence="2 3">
    <name type="scientific">Serendipita vermifera MAFF 305830</name>
    <dbReference type="NCBI Taxonomy" id="933852"/>
    <lineage>
        <taxon>Eukaryota</taxon>
        <taxon>Fungi</taxon>
        <taxon>Dikarya</taxon>
        <taxon>Basidiomycota</taxon>
        <taxon>Agaricomycotina</taxon>
        <taxon>Agaricomycetes</taxon>
        <taxon>Sebacinales</taxon>
        <taxon>Serendipitaceae</taxon>
        <taxon>Serendipita</taxon>
    </lineage>
</organism>
<reference evidence="2 3" key="1">
    <citation type="submission" date="2014-04" db="EMBL/GenBank/DDBJ databases">
        <authorList>
            <consortium name="DOE Joint Genome Institute"/>
            <person name="Kuo A."/>
            <person name="Zuccaro A."/>
            <person name="Kohler A."/>
            <person name="Nagy L.G."/>
            <person name="Floudas D."/>
            <person name="Copeland A."/>
            <person name="Barry K.W."/>
            <person name="Cichocki N."/>
            <person name="Veneault-Fourrey C."/>
            <person name="LaButti K."/>
            <person name="Lindquist E.A."/>
            <person name="Lipzen A."/>
            <person name="Lundell T."/>
            <person name="Morin E."/>
            <person name="Murat C."/>
            <person name="Sun H."/>
            <person name="Tunlid A."/>
            <person name="Henrissat B."/>
            <person name="Grigoriev I.V."/>
            <person name="Hibbett D.S."/>
            <person name="Martin F."/>
            <person name="Nordberg H.P."/>
            <person name="Cantor M.N."/>
            <person name="Hua S.X."/>
        </authorList>
    </citation>
    <scope>NUCLEOTIDE SEQUENCE [LARGE SCALE GENOMIC DNA]</scope>
    <source>
        <strain evidence="2 3">MAFF 305830</strain>
    </source>
</reference>
<reference evidence="3" key="2">
    <citation type="submission" date="2015-01" db="EMBL/GenBank/DDBJ databases">
        <title>Evolutionary Origins and Diversification of the Mycorrhizal Mutualists.</title>
        <authorList>
            <consortium name="DOE Joint Genome Institute"/>
            <consortium name="Mycorrhizal Genomics Consortium"/>
            <person name="Kohler A."/>
            <person name="Kuo A."/>
            <person name="Nagy L.G."/>
            <person name="Floudas D."/>
            <person name="Copeland A."/>
            <person name="Barry K.W."/>
            <person name="Cichocki N."/>
            <person name="Veneault-Fourrey C."/>
            <person name="LaButti K."/>
            <person name="Lindquist E.A."/>
            <person name="Lipzen A."/>
            <person name="Lundell T."/>
            <person name="Morin E."/>
            <person name="Murat C."/>
            <person name="Riley R."/>
            <person name="Ohm R."/>
            <person name="Sun H."/>
            <person name="Tunlid A."/>
            <person name="Henrissat B."/>
            <person name="Grigoriev I.V."/>
            <person name="Hibbett D.S."/>
            <person name="Martin F."/>
        </authorList>
    </citation>
    <scope>NUCLEOTIDE SEQUENCE [LARGE SCALE GENOMIC DNA]</scope>
    <source>
        <strain evidence="3">MAFF 305830</strain>
    </source>
</reference>